<dbReference type="Proteomes" id="UP000807504">
    <property type="component" value="Unassembled WGS sequence"/>
</dbReference>
<feature type="compositionally biased region" description="Polar residues" evidence="1">
    <location>
        <begin position="61"/>
        <end position="74"/>
    </location>
</feature>
<sequence>MFSPDEIGPTMTEYIGGFPPASNEALKRCKKRISTHGTNDLLLNRFCDETNKDADVHLPGSDTSSTASTDQKWSTKICTGSQERSTWYDTGRRQVGHYLPREFCTKPRTDDTVSHDFSYG</sequence>
<evidence type="ECO:0000256" key="1">
    <source>
        <dbReference type="SAM" id="MobiDB-lite"/>
    </source>
</evidence>
<organism evidence="2 3">
    <name type="scientific">Argiope bruennichi</name>
    <name type="common">Wasp spider</name>
    <name type="synonym">Aranea bruennichi</name>
    <dbReference type="NCBI Taxonomy" id="94029"/>
    <lineage>
        <taxon>Eukaryota</taxon>
        <taxon>Metazoa</taxon>
        <taxon>Ecdysozoa</taxon>
        <taxon>Arthropoda</taxon>
        <taxon>Chelicerata</taxon>
        <taxon>Arachnida</taxon>
        <taxon>Araneae</taxon>
        <taxon>Araneomorphae</taxon>
        <taxon>Entelegynae</taxon>
        <taxon>Araneoidea</taxon>
        <taxon>Araneidae</taxon>
        <taxon>Argiope</taxon>
    </lineage>
</organism>
<protein>
    <submittedName>
        <fullName evidence="2">Uncharacterized protein</fullName>
    </submittedName>
</protein>
<dbReference type="EMBL" id="JABXBU010000003">
    <property type="protein sequence ID" value="KAF8792539.1"/>
    <property type="molecule type" value="Genomic_DNA"/>
</dbReference>
<reference evidence="2" key="2">
    <citation type="submission" date="2020-06" db="EMBL/GenBank/DDBJ databases">
        <authorList>
            <person name="Sheffer M."/>
        </authorList>
    </citation>
    <scope>NUCLEOTIDE SEQUENCE</scope>
</reference>
<evidence type="ECO:0000313" key="2">
    <source>
        <dbReference type="EMBL" id="KAF8792539.1"/>
    </source>
</evidence>
<feature type="region of interest" description="Disordered" evidence="1">
    <location>
        <begin position="54"/>
        <end position="74"/>
    </location>
</feature>
<name>A0A8T0FS77_ARGBR</name>
<evidence type="ECO:0000313" key="3">
    <source>
        <dbReference type="Proteomes" id="UP000807504"/>
    </source>
</evidence>
<proteinExistence type="predicted"/>
<accession>A0A8T0FS77</accession>
<keyword evidence="3" id="KW-1185">Reference proteome</keyword>
<reference evidence="2" key="1">
    <citation type="journal article" date="2020" name="bioRxiv">
        <title>Chromosome-level reference genome of the European wasp spider Argiope bruennichi: a resource for studies on range expansion and evolutionary adaptation.</title>
        <authorList>
            <person name="Sheffer M.M."/>
            <person name="Hoppe A."/>
            <person name="Krehenwinkel H."/>
            <person name="Uhl G."/>
            <person name="Kuss A.W."/>
            <person name="Jensen L."/>
            <person name="Jensen C."/>
            <person name="Gillespie R.G."/>
            <person name="Hoff K.J."/>
            <person name="Prost S."/>
        </authorList>
    </citation>
    <scope>NUCLEOTIDE SEQUENCE</scope>
</reference>
<gene>
    <name evidence="2" type="ORF">HNY73_004123</name>
</gene>
<dbReference type="AlphaFoldDB" id="A0A8T0FS77"/>
<comment type="caution">
    <text evidence="2">The sequence shown here is derived from an EMBL/GenBank/DDBJ whole genome shotgun (WGS) entry which is preliminary data.</text>
</comment>